<dbReference type="AlphaFoldDB" id="A0AA39MSV8"/>
<proteinExistence type="inferred from homology"/>
<accession>A0AA39MSV8</accession>
<evidence type="ECO:0000313" key="6">
    <source>
        <dbReference type="EMBL" id="KAK0445397.1"/>
    </source>
</evidence>
<dbReference type="PANTHER" id="PTHR43248:SF25">
    <property type="entry name" value="AB HYDROLASE-1 DOMAIN-CONTAINING PROTEIN-RELATED"/>
    <property type="match status" value="1"/>
</dbReference>
<gene>
    <name evidence="6" type="ORF">EV421DRAFT_2054766</name>
</gene>
<feature type="domain" description="AB hydrolase-1" evidence="4">
    <location>
        <begin position="90"/>
        <end position="276"/>
    </location>
</feature>
<comment type="caution">
    <text evidence="6">The sequence shown here is derived from an EMBL/GenBank/DDBJ whole genome shotgun (WGS) entry which is preliminary data.</text>
</comment>
<dbReference type="Pfam" id="PF00561">
    <property type="entry name" value="Abhydrolase_1"/>
    <property type="match status" value="1"/>
</dbReference>
<evidence type="ECO:0000259" key="4">
    <source>
        <dbReference type="Pfam" id="PF00561"/>
    </source>
</evidence>
<name>A0AA39MSV8_9AGAR</name>
<evidence type="ECO:0000256" key="2">
    <source>
        <dbReference type="ARBA" id="ARBA00022801"/>
    </source>
</evidence>
<dbReference type="Pfam" id="PF08386">
    <property type="entry name" value="Abhydrolase_4"/>
    <property type="match status" value="1"/>
</dbReference>
<dbReference type="GO" id="GO:0016787">
    <property type="term" value="F:hydrolase activity"/>
    <property type="evidence" value="ECO:0007669"/>
    <property type="project" value="UniProtKB-KW"/>
</dbReference>
<evidence type="ECO:0000256" key="3">
    <source>
        <dbReference type="SAM" id="SignalP"/>
    </source>
</evidence>
<feature type="signal peptide" evidence="3">
    <location>
        <begin position="1"/>
        <end position="23"/>
    </location>
</feature>
<reference evidence="6" key="1">
    <citation type="submission" date="2023-06" db="EMBL/GenBank/DDBJ databases">
        <authorList>
            <consortium name="Lawrence Berkeley National Laboratory"/>
            <person name="Ahrendt S."/>
            <person name="Sahu N."/>
            <person name="Indic B."/>
            <person name="Wong-Bajracharya J."/>
            <person name="Merenyi Z."/>
            <person name="Ke H.-M."/>
            <person name="Monk M."/>
            <person name="Kocsube S."/>
            <person name="Drula E."/>
            <person name="Lipzen A."/>
            <person name="Balint B."/>
            <person name="Henrissat B."/>
            <person name="Andreopoulos B."/>
            <person name="Martin F.M."/>
            <person name="Harder C.B."/>
            <person name="Rigling D."/>
            <person name="Ford K.L."/>
            <person name="Foster G.D."/>
            <person name="Pangilinan J."/>
            <person name="Papanicolaou A."/>
            <person name="Barry K."/>
            <person name="LaButti K."/>
            <person name="Viragh M."/>
            <person name="Koriabine M."/>
            <person name="Yan M."/>
            <person name="Riley R."/>
            <person name="Champramary S."/>
            <person name="Plett K.L."/>
            <person name="Tsai I.J."/>
            <person name="Slot J."/>
            <person name="Sipos G."/>
            <person name="Plett J."/>
            <person name="Nagy L.G."/>
            <person name="Grigoriev I.V."/>
        </authorList>
    </citation>
    <scope>NUCLEOTIDE SEQUENCE</scope>
    <source>
        <strain evidence="6">FPL87.14</strain>
    </source>
</reference>
<organism evidence="6 7">
    <name type="scientific">Armillaria borealis</name>
    <dbReference type="NCBI Taxonomy" id="47425"/>
    <lineage>
        <taxon>Eukaryota</taxon>
        <taxon>Fungi</taxon>
        <taxon>Dikarya</taxon>
        <taxon>Basidiomycota</taxon>
        <taxon>Agaricomycotina</taxon>
        <taxon>Agaricomycetes</taxon>
        <taxon>Agaricomycetidae</taxon>
        <taxon>Agaricales</taxon>
        <taxon>Marasmiineae</taxon>
        <taxon>Physalacriaceae</taxon>
        <taxon>Armillaria</taxon>
    </lineage>
</organism>
<keyword evidence="7" id="KW-1185">Reference proteome</keyword>
<feature type="chain" id="PRO_5041210573" evidence="3">
    <location>
        <begin position="24"/>
        <end position="592"/>
    </location>
</feature>
<dbReference type="InterPro" id="IPR051601">
    <property type="entry name" value="Serine_prot/Carboxylest_S33"/>
</dbReference>
<protein>
    <submittedName>
        <fullName evidence="6">TAP-like protein-domain-containing protein</fullName>
    </submittedName>
</protein>
<evidence type="ECO:0000256" key="1">
    <source>
        <dbReference type="ARBA" id="ARBA00010088"/>
    </source>
</evidence>
<feature type="domain" description="Peptidase S33 tripeptidyl aminopeptidase-like C-terminal" evidence="5">
    <location>
        <begin position="413"/>
        <end position="513"/>
    </location>
</feature>
<dbReference type="SUPFAM" id="SSF53474">
    <property type="entry name" value="alpha/beta-Hydrolases"/>
    <property type="match status" value="1"/>
</dbReference>
<evidence type="ECO:0000313" key="7">
    <source>
        <dbReference type="Proteomes" id="UP001175226"/>
    </source>
</evidence>
<comment type="similarity">
    <text evidence="1">Belongs to the peptidase S33 family.</text>
</comment>
<sequence length="592" mass="64924">MELSTLRALFLFLLLQGLSFSLGLGIEDPFHWAHVSPSDKLEWIDCYTDLQCARLTVLLNYSEPEGENIAIAVIQFPSSFPRDSPDYLGPILVNPGGPGGSGVDFLRRIGHIFSELFDSRFDIVSFDPRGVARSARVSFFDTDVERELWAYSALEELGGKPEGVSMAWAKAAITGRLAGEHDTGILAHINTDHTARDMLKITQAYGYEKIQYWGFSYGTVLGATFASMFPDKVGRIIIDGVVDADNYYATLWSNNLVDSDKTLQAFFDGCFEAGPQNCPFYADNPKAISNRLDTLYENIRTNPIPVKLESSYGILDYPRLRAAIFRSLYTPNTAYPILAQALADSESGNGTLLFSMIEQSSEGFECSCDPSVTALAPVVDSQMAIMCNDGAPIPRSLKAAQSHYDRMTEAFDWGSMWAGLRISCSGWPELPKDNFQGPFIANTSHPLLLIGNTADPVTPLVATKHMSKGFTGSVVLTQDSPGHCSLAAPSLCTQQYIREYFFNGTLPDPGTVCPVMGGPFPKATSLEDDKQAVFSAEERRRLFVARELTHSFGAGRLGPSVSCYLIVMPHTFRVMSSARVKFKVTAPVGRGQ</sequence>
<evidence type="ECO:0000259" key="5">
    <source>
        <dbReference type="Pfam" id="PF08386"/>
    </source>
</evidence>
<dbReference type="PANTHER" id="PTHR43248">
    <property type="entry name" value="2-SUCCINYL-6-HYDROXY-2,4-CYCLOHEXADIENE-1-CARBOXYLATE SYNTHASE"/>
    <property type="match status" value="1"/>
</dbReference>
<dbReference type="InterPro" id="IPR029058">
    <property type="entry name" value="AB_hydrolase_fold"/>
</dbReference>
<dbReference type="Gene3D" id="3.40.50.1820">
    <property type="entry name" value="alpha/beta hydrolase"/>
    <property type="match status" value="1"/>
</dbReference>
<dbReference type="InterPro" id="IPR013595">
    <property type="entry name" value="Pept_S33_TAP-like_C"/>
</dbReference>
<keyword evidence="3" id="KW-0732">Signal</keyword>
<dbReference type="EMBL" id="JAUEPT010000016">
    <property type="protein sequence ID" value="KAK0445397.1"/>
    <property type="molecule type" value="Genomic_DNA"/>
</dbReference>
<dbReference type="InterPro" id="IPR000073">
    <property type="entry name" value="AB_hydrolase_1"/>
</dbReference>
<dbReference type="Proteomes" id="UP001175226">
    <property type="component" value="Unassembled WGS sequence"/>
</dbReference>
<keyword evidence="2" id="KW-0378">Hydrolase</keyword>